<dbReference type="Proteomes" id="UP000595437">
    <property type="component" value="Chromosome 18"/>
</dbReference>
<dbReference type="AlphaFoldDB" id="A0A7T8GP91"/>
<name>A0A7T8GP91_CALRO</name>
<dbReference type="OrthoDB" id="201752at2759"/>
<organism evidence="2 3">
    <name type="scientific">Caligus rogercresseyi</name>
    <name type="common">Sea louse</name>
    <dbReference type="NCBI Taxonomy" id="217165"/>
    <lineage>
        <taxon>Eukaryota</taxon>
        <taxon>Metazoa</taxon>
        <taxon>Ecdysozoa</taxon>
        <taxon>Arthropoda</taxon>
        <taxon>Crustacea</taxon>
        <taxon>Multicrustacea</taxon>
        <taxon>Hexanauplia</taxon>
        <taxon>Copepoda</taxon>
        <taxon>Siphonostomatoida</taxon>
        <taxon>Caligidae</taxon>
        <taxon>Caligus</taxon>
    </lineage>
</organism>
<dbReference type="CDD" id="cd13778">
    <property type="entry name" value="Aar2_C"/>
    <property type="match status" value="1"/>
</dbReference>
<dbReference type="Pfam" id="PF05282">
    <property type="entry name" value="AAR2"/>
    <property type="match status" value="1"/>
</dbReference>
<dbReference type="PANTHER" id="PTHR12689:SF4">
    <property type="entry name" value="PROTEIN AAR2 HOMOLOG"/>
    <property type="match status" value="1"/>
</dbReference>
<sequence length="123" mass="13888">IPDLKTKVGTNIRYTAIPAKYPQGASPAELTRNSLDTSFQLESFLGDFNSLYADQVSSSMSAHNHVNEVLAEVQFAFICFLVGQHYDSFEQWKNLLIMLCSCDDALTKYPDLFSCLITDIYFQ</sequence>
<protein>
    <submittedName>
        <fullName evidence="2">C20orf4 -like protein</fullName>
    </submittedName>
</protein>
<dbReference type="InterPro" id="IPR033648">
    <property type="entry name" value="AAR2_C"/>
</dbReference>
<accession>A0A7T8GP91</accession>
<reference evidence="3" key="1">
    <citation type="submission" date="2021-01" db="EMBL/GenBank/DDBJ databases">
        <title>Caligus Genome Assembly.</title>
        <authorList>
            <person name="Gallardo-Escarate C."/>
        </authorList>
    </citation>
    <scope>NUCLEOTIDE SEQUENCE [LARGE SCALE GENOMIC DNA]</scope>
</reference>
<feature type="domain" description="AAR2 C-terminal" evidence="1">
    <location>
        <begin position="14"/>
        <end position="123"/>
    </location>
</feature>
<gene>
    <name evidence="2" type="ORF">FKW44_023273</name>
</gene>
<dbReference type="InterPro" id="IPR007946">
    <property type="entry name" value="AAR2"/>
</dbReference>
<feature type="non-terminal residue" evidence="2">
    <location>
        <position position="1"/>
    </location>
</feature>
<keyword evidence="3" id="KW-1185">Reference proteome</keyword>
<feature type="non-terminal residue" evidence="2">
    <location>
        <position position="123"/>
    </location>
</feature>
<evidence type="ECO:0000313" key="3">
    <source>
        <dbReference type="Proteomes" id="UP000595437"/>
    </source>
</evidence>
<dbReference type="GO" id="GO:0000244">
    <property type="term" value="P:spliceosomal tri-snRNP complex assembly"/>
    <property type="evidence" value="ECO:0007669"/>
    <property type="project" value="TreeGrafter"/>
</dbReference>
<dbReference type="EMBL" id="CP045907">
    <property type="protein sequence ID" value="QQP35131.1"/>
    <property type="molecule type" value="Genomic_DNA"/>
</dbReference>
<evidence type="ECO:0000259" key="1">
    <source>
        <dbReference type="Pfam" id="PF05282"/>
    </source>
</evidence>
<dbReference type="Gene3D" id="1.25.40.550">
    <property type="entry name" value="Aar2, C-terminal domain-like"/>
    <property type="match status" value="1"/>
</dbReference>
<proteinExistence type="predicted"/>
<dbReference type="PANTHER" id="PTHR12689">
    <property type="entry name" value="A1 CISTRON SPLICING FACTOR AAR2-RELATED"/>
    <property type="match status" value="1"/>
</dbReference>
<evidence type="ECO:0000313" key="2">
    <source>
        <dbReference type="EMBL" id="QQP35131.1"/>
    </source>
</evidence>
<dbReference type="InterPro" id="IPR038514">
    <property type="entry name" value="AAR2_C_sf"/>
</dbReference>